<accession>A0AAW7DIE6</accession>
<dbReference type="InterPro" id="IPR043729">
    <property type="entry name" value="DUF5672"/>
</dbReference>
<dbReference type="EMBL" id="JACALR010000002">
    <property type="protein sequence ID" value="MDM1550934.1"/>
    <property type="molecule type" value="Genomic_DNA"/>
</dbReference>
<evidence type="ECO:0000313" key="3">
    <source>
        <dbReference type="Proteomes" id="UP001173578"/>
    </source>
</evidence>
<evidence type="ECO:0000259" key="1">
    <source>
        <dbReference type="Pfam" id="PF18922"/>
    </source>
</evidence>
<name>A0AAW7DIE6_9FLAO</name>
<evidence type="ECO:0000313" key="2">
    <source>
        <dbReference type="EMBL" id="MDM1550934.1"/>
    </source>
</evidence>
<sequence>MNNLKKVGIIVPIYRDFLDEFEKKSLESIIQNFNGFEIIFVAPKGLTTSNYSSFFSKINDIRVEYFSSNCFDSIDDYNQLLLEKYFYKTFEEFEYILICQLDVYVFKNKLNEWCDKGYDYVGAPWIGSERNFINLTFEKINGFIRKIKGKKPKNTERLFKVGNGGFSLRKVDRFIQISEEQSNQINLFLKEKPNSDYHVEDVFWSLYVPKIYKDYKIPEWQEALDFCMDRKPEEALKLNNNVLPMACHRFNQPKPYKFWRNYIK</sequence>
<proteinExistence type="predicted"/>
<reference evidence="2" key="1">
    <citation type="submission" date="2020-06" db="EMBL/GenBank/DDBJ databases">
        <authorList>
            <person name="Dong N."/>
        </authorList>
    </citation>
    <scope>NUCLEOTIDE SEQUENCE</scope>
    <source>
        <strain evidence="2">210</strain>
    </source>
</reference>
<comment type="caution">
    <text evidence="2">The sequence shown here is derived from an EMBL/GenBank/DDBJ whole genome shotgun (WGS) entry which is preliminary data.</text>
</comment>
<dbReference type="RefSeq" id="WP_286485562.1">
    <property type="nucleotide sequence ID" value="NZ_JACAGH010000003.1"/>
</dbReference>
<gene>
    <name evidence="2" type="ORF">HX095_06875</name>
</gene>
<dbReference type="AlphaFoldDB" id="A0AAW7DIE6"/>
<organism evidence="2 3">
    <name type="scientific">Empedobacter falsenii</name>
    <dbReference type="NCBI Taxonomy" id="343874"/>
    <lineage>
        <taxon>Bacteria</taxon>
        <taxon>Pseudomonadati</taxon>
        <taxon>Bacteroidota</taxon>
        <taxon>Flavobacteriia</taxon>
        <taxon>Flavobacteriales</taxon>
        <taxon>Weeksellaceae</taxon>
        <taxon>Empedobacter</taxon>
    </lineage>
</organism>
<dbReference type="Proteomes" id="UP001173578">
    <property type="component" value="Unassembled WGS sequence"/>
</dbReference>
<dbReference type="Pfam" id="PF18922">
    <property type="entry name" value="DUF5672"/>
    <property type="match status" value="1"/>
</dbReference>
<protein>
    <recommendedName>
        <fullName evidence="1">DUF5672 domain-containing protein</fullName>
    </recommendedName>
</protein>
<reference evidence="2" key="2">
    <citation type="journal article" date="2022" name="Sci. Total Environ.">
        <title>Prevalence, transmission, and molecular epidemiology of tet(X)-positive bacteria among humans, animals, and environmental niches in China: An epidemiological, and genomic-based study.</title>
        <authorList>
            <person name="Dong N."/>
            <person name="Zeng Y."/>
            <person name="Cai C."/>
            <person name="Sun C."/>
            <person name="Lu J."/>
            <person name="Liu C."/>
            <person name="Zhou H."/>
            <person name="Sun Q."/>
            <person name="Shu L."/>
            <person name="Wang H."/>
            <person name="Wang Y."/>
            <person name="Wang S."/>
            <person name="Wu C."/>
            <person name="Chan E.W."/>
            <person name="Chen G."/>
            <person name="Shen Z."/>
            <person name="Chen S."/>
            <person name="Zhang R."/>
        </authorList>
    </citation>
    <scope>NUCLEOTIDE SEQUENCE</scope>
    <source>
        <strain evidence="2">210</strain>
    </source>
</reference>
<feature type="domain" description="DUF5672" evidence="1">
    <location>
        <begin position="61"/>
        <end position="248"/>
    </location>
</feature>